<feature type="region of interest" description="Disordered" evidence="1">
    <location>
        <begin position="24"/>
        <end position="51"/>
    </location>
</feature>
<gene>
    <name evidence="3" type="ORF">CALVIDRAFT_567220</name>
</gene>
<feature type="region of interest" description="Disordered" evidence="1">
    <location>
        <begin position="499"/>
        <end position="520"/>
    </location>
</feature>
<feature type="transmembrane region" description="Helical" evidence="2">
    <location>
        <begin position="413"/>
        <end position="438"/>
    </location>
</feature>
<dbReference type="STRING" id="1330018.A0A167IDF2"/>
<keyword evidence="2" id="KW-0472">Membrane</keyword>
<feature type="transmembrane region" description="Helical" evidence="2">
    <location>
        <begin position="365"/>
        <end position="385"/>
    </location>
</feature>
<name>A0A167IDF2_CALVF</name>
<accession>A0A167IDF2</accession>
<evidence type="ECO:0000256" key="2">
    <source>
        <dbReference type="SAM" id="Phobius"/>
    </source>
</evidence>
<evidence type="ECO:0000313" key="4">
    <source>
        <dbReference type="Proteomes" id="UP000076738"/>
    </source>
</evidence>
<evidence type="ECO:0000313" key="3">
    <source>
        <dbReference type="EMBL" id="KZO92538.1"/>
    </source>
</evidence>
<evidence type="ECO:0000256" key="1">
    <source>
        <dbReference type="SAM" id="MobiDB-lite"/>
    </source>
</evidence>
<dbReference type="EMBL" id="KV417309">
    <property type="protein sequence ID" value="KZO92538.1"/>
    <property type="molecule type" value="Genomic_DNA"/>
</dbReference>
<keyword evidence="2" id="KW-1133">Transmembrane helix</keyword>
<organism evidence="3 4">
    <name type="scientific">Calocera viscosa (strain TUFC12733)</name>
    <dbReference type="NCBI Taxonomy" id="1330018"/>
    <lineage>
        <taxon>Eukaryota</taxon>
        <taxon>Fungi</taxon>
        <taxon>Dikarya</taxon>
        <taxon>Basidiomycota</taxon>
        <taxon>Agaricomycotina</taxon>
        <taxon>Dacrymycetes</taxon>
        <taxon>Dacrymycetales</taxon>
        <taxon>Dacrymycetaceae</taxon>
        <taxon>Calocera</taxon>
    </lineage>
</organism>
<keyword evidence="4" id="KW-1185">Reference proteome</keyword>
<reference evidence="3 4" key="1">
    <citation type="journal article" date="2016" name="Mol. Biol. Evol.">
        <title>Comparative Genomics of Early-Diverging Mushroom-Forming Fungi Provides Insights into the Origins of Lignocellulose Decay Capabilities.</title>
        <authorList>
            <person name="Nagy L.G."/>
            <person name="Riley R."/>
            <person name="Tritt A."/>
            <person name="Adam C."/>
            <person name="Daum C."/>
            <person name="Floudas D."/>
            <person name="Sun H."/>
            <person name="Yadav J.S."/>
            <person name="Pangilinan J."/>
            <person name="Larsson K.H."/>
            <person name="Matsuura K."/>
            <person name="Barry K."/>
            <person name="Labutti K."/>
            <person name="Kuo R."/>
            <person name="Ohm R.A."/>
            <person name="Bhattacharya S.S."/>
            <person name="Shirouzu T."/>
            <person name="Yoshinaga Y."/>
            <person name="Martin F.M."/>
            <person name="Grigoriev I.V."/>
            <person name="Hibbett D.S."/>
        </authorList>
    </citation>
    <scope>NUCLEOTIDE SEQUENCE [LARGE SCALE GENOMIC DNA]</scope>
    <source>
        <strain evidence="3 4">TUFC12733</strain>
    </source>
</reference>
<sequence length="520" mass="58683">MLFTTRNLIPTQWIVSFRVTHPLPTTSEGDPDAPPPFEPNDSQSGDPSPSIADRHRYAVSNWVEIINPSGQVYFYHQEAQVSTNLNIRDEDIWEDLVEGLVMQADAAQNDAYFGQVRDWSIWQLFVDSTTGSYESTRWTYISHQYRLGVGLGLNPSTWDHRNRLLAHAAYWSFLLIYPRHLSYHPEAMERAEKDFVTALVHGYADRAVFLGDRSTFIYSPASCERLMKAYSFCQSHSKFDVVKTTLIARAMYDICNQRINLKHGTPDAITTAETDEKPSYSLPRRIGEIGMMLIFLGGHRVYVQRLVSVERWKEIGDLMYQENVKNLMESLLHEWSDTNLLSAVFLAANMAFLALQTLTGWVETLILVSTILALTSLIIGLHHLWKHRVRIDGTWEEAYSFMTQGKGLPMDPLLVLGVVLAAPYIILVWCILLFAAGLVTFCVQASDTPVALGAVAASMLTVVVAVFLVYSKLRPPRRLPHFPVGKVLNGFKHWAKKRQARGNATGVTRRDEGGSFGEDA</sequence>
<feature type="transmembrane region" description="Helical" evidence="2">
    <location>
        <begin position="450"/>
        <end position="470"/>
    </location>
</feature>
<dbReference type="AlphaFoldDB" id="A0A167IDF2"/>
<dbReference type="OrthoDB" id="3166422at2759"/>
<dbReference type="Proteomes" id="UP000076738">
    <property type="component" value="Unassembled WGS sequence"/>
</dbReference>
<evidence type="ECO:0008006" key="5">
    <source>
        <dbReference type="Google" id="ProtNLM"/>
    </source>
</evidence>
<protein>
    <recommendedName>
        <fullName evidence="5">WW domain-containing protein</fullName>
    </recommendedName>
</protein>
<proteinExistence type="predicted"/>
<keyword evidence="2" id="KW-0812">Transmembrane</keyword>